<dbReference type="Gene3D" id="3.90.10.10">
    <property type="entry name" value="Cytochrome C3"/>
    <property type="match status" value="1"/>
</dbReference>
<dbReference type="Proteomes" id="UP001232001">
    <property type="component" value="Chromosome"/>
</dbReference>
<dbReference type="RefSeq" id="WP_279652627.1">
    <property type="nucleotide sequence ID" value="NZ_CP122539.1"/>
</dbReference>
<proteinExistence type="predicted"/>
<accession>A0ABY8L5S5</accession>
<keyword evidence="2" id="KW-1185">Reference proteome</keyword>
<dbReference type="SUPFAM" id="SSF48695">
    <property type="entry name" value="Multiheme cytochromes"/>
    <property type="match status" value="1"/>
</dbReference>
<organism evidence="1 2">
    <name type="scientific">Tenacibaculum tangerinum</name>
    <dbReference type="NCBI Taxonomy" id="3038772"/>
    <lineage>
        <taxon>Bacteria</taxon>
        <taxon>Pseudomonadati</taxon>
        <taxon>Bacteroidota</taxon>
        <taxon>Flavobacteriia</taxon>
        <taxon>Flavobacteriales</taxon>
        <taxon>Flavobacteriaceae</taxon>
        <taxon>Tenacibaculum</taxon>
    </lineage>
</organism>
<protein>
    <submittedName>
        <fullName evidence="1">Cytochrome c3 family protein</fullName>
    </submittedName>
</protein>
<sequence length="208" mass="24296">MRKYQHIKLTSFFIALCMLSTSCKHHEDEYHSVTDRIEAESNNYKGISISSEKYFNEMNMIEITENEITFLIPTRKDKIKSYKCTECHTKPLEKMQAKDIKKAHWDIKLNHASLNTMNCITCHDSNNINELKSITGHKIDFNESYKQCSQCHQKQHKDWAGGAHGKQMESWTNPRVSMTCVNCHNPHNPGFDTKWPAVFNTQIVKERK</sequence>
<reference evidence="1 2" key="1">
    <citation type="submission" date="2023-04" db="EMBL/GenBank/DDBJ databases">
        <title>Tenacibaculum tangerinum sp. nov., isolated from sea tidal flat of South Korea.</title>
        <authorList>
            <person name="Lee S.H."/>
            <person name="Kim J.-J."/>
        </authorList>
    </citation>
    <scope>NUCLEOTIDE SEQUENCE [LARGE SCALE GENOMIC DNA]</scope>
    <source>
        <strain evidence="1 2">GRR-S3-23</strain>
    </source>
</reference>
<dbReference type="EMBL" id="CP122539">
    <property type="protein sequence ID" value="WGH76767.1"/>
    <property type="molecule type" value="Genomic_DNA"/>
</dbReference>
<evidence type="ECO:0000313" key="1">
    <source>
        <dbReference type="EMBL" id="WGH76767.1"/>
    </source>
</evidence>
<dbReference type="PROSITE" id="PS51257">
    <property type="entry name" value="PROKAR_LIPOPROTEIN"/>
    <property type="match status" value="1"/>
</dbReference>
<gene>
    <name evidence="1" type="ORF">P8625_06345</name>
</gene>
<dbReference type="InterPro" id="IPR036280">
    <property type="entry name" value="Multihaem_cyt_sf"/>
</dbReference>
<evidence type="ECO:0000313" key="2">
    <source>
        <dbReference type="Proteomes" id="UP001232001"/>
    </source>
</evidence>
<name>A0ABY8L5S5_9FLAO</name>